<dbReference type="EMBL" id="CP020442">
    <property type="protein sequence ID" value="ARC35925.1"/>
    <property type="molecule type" value="Genomic_DNA"/>
</dbReference>
<evidence type="ECO:0000313" key="2">
    <source>
        <dbReference type="Proteomes" id="UP000191257"/>
    </source>
</evidence>
<dbReference type="RefSeq" id="WP_080620777.1">
    <property type="nucleotide sequence ID" value="NZ_CAWMZI010000001.1"/>
</dbReference>
<dbReference type="KEGG" id="pye:A6J80_05590"/>
<protein>
    <submittedName>
        <fullName evidence="1">Uncharacterized protein</fullName>
    </submittedName>
</protein>
<evidence type="ECO:0000313" key="1">
    <source>
        <dbReference type="EMBL" id="ARC35925.1"/>
    </source>
</evidence>
<gene>
    <name evidence="1" type="ORF">A6J80_05590</name>
</gene>
<reference evidence="1" key="1">
    <citation type="submission" date="2017-12" db="EMBL/GenBank/DDBJ databases">
        <title>FDA dAtabase for Regulatory Grade micrObial Sequences (FDA-ARGOS): Supporting development and validation of Infectious Disease Dx tests.</title>
        <authorList>
            <person name="Campos J."/>
            <person name="Goldberg B."/>
            <person name="Tallon L."/>
            <person name="Sadzewicz L."/>
            <person name="Sengamalay N."/>
            <person name="Ott S."/>
            <person name="Godinez A."/>
            <person name="Nagaraj S."/>
            <person name="Vyas G."/>
            <person name="Aluvathingal J."/>
            <person name="Nadendla S."/>
            <person name="Geyer C."/>
            <person name="Nandy P."/>
            <person name="Hobson J."/>
            <person name="Sichtig H."/>
        </authorList>
    </citation>
    <scope>NUCLEOTIDE SEQUENCE</scope>
    <source>
        <strain evidence="1">FDAARGOS_252</strain>
    </source>
</reference>
<proteinExistence type="predicted"/>
<accession>A0A1V0GQ12</accession>
<keyword evidence="2" id="KW-1185">Reference proteome</keyword>
<name>A0A1V0GQ12_9RHOB</name>
<sequence>MPRYTATTAYSAAIAVAVGDIVQNTGRYGVLVCAQATASDDDAVEILPNKGVRISTAGNIRVRSLGSRASQIKVVKGL</sequence>
<dbReference type="STRING" id="147645.A6J80_05590"/>
<organism evidence="1 2">
    <name type="scientific">Paracoccus yeei</name>
    <dbReference type="NCBI Taxonomy" id="147645"/>
    <lineage>
        <taxon>Bacteria</taxon>
        <taxon>Pseudomonadati</taxon>
        <taxon>Pseudomonadota</taxon>
        <taxon>Alphaproteobacteria</taxon>
        <taxon>Rhodobacterales</taxon>
        <taxon>Paracoccaceae</taxon>
        <taxon>Paracoccus</taxon>
    </lineage>
</organism>
<dbReference type="AlphaFoldDB" id="A0A1V0GQ12"/>
<dbReference type="Proteomes" id="UP000191257">
    <property type="component" value="Chromosome"/>
</dbReference>